<dbReference type="EMBL" id="BSQG01000001">
    <property type="protein sequence ID" value="GLU46968.1"/>
    <property type="molecule type" value="Genomic_DNA"/>
</dbReference>
<protein>
    <submittedName>
        <fullName evidence="1">Uncharacterized protein</fullName>
    </submittedName>
</protein>
<dbReference type="AlphaFoldDB" id="A0A9W6UI26"/>
<dbReference type="Proteomes" id="UP001165092">
    <property type="component" value="Unassembled WGS sequence"/>
</dbReference>
<evidence type="ECO:0000313" key="1">
    <source>
        <dbReference type="EMBL" id="GLU46968.1"/>
    </source>
</evidence>
<accession>A0A9W6UI26</accession>
<sequence>MNPLTSTAVLDESTVRELNSADVVLIRTHAVHDELFALYPGCLLLVFSLGRTCRVVVRSGGEILLVLPSALHLSAALLVHEQLVAGEKVAGMDSLSLTSAVLRRARLRSKAFD</sequence>
<keyword evidence="2" id="KW-1185">Reference proteome</keyword>
<proteinExistence type="predicted"/>
<gene>
    <name evidence="1" type="ORF">Nans01_13190</name>
</gene>
<organism evidence="1 2">
    <name type="scientific">Nocardiopsis ansamitocini</name>
    <dbReference type="NCBI Taxonomy" id="1670832"/>
    <lineage>
        <taxon>Bacteria</taxon>
        <taxon>Bacillati</taxon>
        <taxon>Actinomycetota</taxon>
        <taxon>Actinomycetes</taxon>
        <taxon>Streptosporangiales</taxon>
        <taxon>Nocardiopsidaceae</taxon>
        <taxon>Nocardiopsis</taxon>
    </lineage>
</organism>
<comment type="caution">
    <text evidence="1">The sequence shown here is derived from an EMBL/GenBank/DDBJ whole genome shotgun (WGS) entry which is preliminary data.</text>
</comment>
<reference evidence="1" key="1">
    <citation type="submission" date="2023-02" db="EMBL/GenBank/DDBJ databases">
        <title>Nocardiopsis ansamitocini NBRC 112285.</title>
        <authorList>
            <person name="Ichikawa N."/>
            <person name="Sato H."/>
            <person name="Tonouchi N."/>
        </authorList>
    </citation>
    <scope>NUCLEOTIDE SEQUENCE</scope>
    <source>
        <strain evidence="1">NBRC 112285</strain>
    </source>
</reference>
<evidence type="ECO:0000313" key="2">
    <source>
        <dbReference type="Proteomes" id="UP001165092"/>
    </source>
</evidence>
<name>A0A9W6UI26_9ACTN</name>